<gene>
    <name evidence="3" type="ORF">HMPREF9699_01591</name>
</gene>
<organism evidence="3 4">
    <name type="scientific">Bergeyella zoohelcum ATCC 43767</name>
    <dbReference type="NCBI Taxonomy" id="883096"/>
    <lineage>
        <taxon>Bacteria</taxon>
        <taxon>Pseudomonadati</taxon>
        <taxon>Bacteroidota</taxon>
        <taxon>Flavobacteriia</taxon>
        <taxon>Flavobacteriales</taxon>
        <taxon>Weeksellaceae</taxon>
        <taxon>Bergeyella</taxon>
    </lineage>
</organism>
<keyword evidence="4" id="KW-1185">Reference proteome</keyword>
<dbReference type="NCBIfam" id="TIGR04183">
    <property type="entry name" value="Por_Secre_tail"/>
    <property type="match status" value="1"/>
</dbReference>
<dbReference type="HOGENOM" id="CLU_2663672_0_0_10"/>
<dbReference type="RefSeq" id="WP_002663933.1">
    <property type="nucleotide sequence ID" value="NZ_JH932293.1"/>
</dbReference>
<proteinExistence type="predicted"/>
<dbReference type="EMBL" id="AGYA01000026">
    <property type="protein sequence ID" value="EKB55946.1"/>
    <property type="molecule type" value="Genomic_DNA"/>
</dbReference>
<evidence type="ECO:0000313" key="3">
    <source>
        <dbReference type="EMBL" id="EKB55946.1"/>
    </source>
</evidence>
<reference evidence="3 4" key="1">
    <citation type="submission" date="2012-07" db="EMBL/GenBank/DDBJ databases">
        <title>The Genome Sequence of Bergeyella zoohelcum ATCC 43767.</title>
        <authorList>
            <consortium name="The Broad Institute Genome Sequencing Platform"/>
            <person name="Earl A."/>
            <person name="Ward D."/>
            <person name="Feldgarden M."/>
            <person name="Gevers D."/>
            <person name="Huys G."/>
            <person name="Walker B."/>
            <person name="Young S.K."/>
            <person name="Zeng Q."/>
            <person name="Gargeya S."/>
            <person name="Fitzgerald M."/>
            <person name="Haas B."/>
            <person name="Abouelleil A."/>
            <person name="Alvarado L."/>
            <person name="Arachchi H.M."/>
            <person name="Berlin A.M."/>
            <person name="Chapman S.B."/>
            <person name="Goldberg J."/>
            <person name="Griggs A."/>
            <person name="Gujja S."/>
            <person name="Hansen M."/>
            <person name="Howarth C."/>
            <person name="Imamovic A."/>
            <person name="Larimer J."/>
            <person name="McCowen C."/>
            <person name="Montmayeur A."/>
            <person name="Murphy C."/>
            <person name="Neiman D."/>
            <person name="Pearson M."/>
            <person name="Priest M."/>
            <person name="Roberts A."/>
            <person name="Saif S."/>
            <person name="Shea T."/>
            <person name="Sisk P."/>
            <person name="Sykes S."/>
            <person name="Wortman J."/>
            <person name="Nusbaum C."/>
            <person name="Birren B."/>
        </authorList>
    </citation>
    <scope>NUCLEOTIDE SEQUENCE [LARGE SCALE GENOMIC DNA]</scope>
    <source>
        <strain evidence="3 4">ATCC 43767</strain>
    </source>
</reference>
<protein>
    <recommendedName>
        <fullName evidence="2">Secretion system C-terminal sorting domain-containing protein</fullName>
    </recommendedName>
</protein>
<name>K1LML4_9FLAO</name>
<dbReference type="InterPro" id="IPR026444">
    <property type="entry name" value="Secre_tail"/>
</dbReference>
<dbReference type="Proteomes" id="UP000006085">
    <property type="component" value="Unassembled WGS sequence"/>
</dbReference>
<evidence type="ECO:0000259" key="2">
    <source>
        <dbReference type="Pfam" id="PF18962"/>
    </source>
</evidence>
<comment type="caution">
    <text evidence="3">The sequence shown here is derived from an EMBL/GenBank/DDBJ whole genome shotgun (WGS) entry which is preliminary data.</text>
</comment>
<dbReference type="AlphaFoldDB" id="K1LML4"/>
<evidence type="ECO:0000256" key="1">
    <source>
        <dbReference type="ARBA" id="ARBA00022729"/>
    </source>
</evidence>
<feature type="domain" description="Secretion system C-terminal sorting" evidence="2">
    <location>
        <begin position="14"/>
        <end position="73"/>
    </location>
</feature>
<evidence type="ECO:0000313" key="4">
    <source>
        <dbReference type="Proteomes" id="UP000006085"/>
    </source>
</evidence>
<keyword evidence="1" id="KW-0732">Signal</keyword>
<dbReference type="Pfam" id="PF18962">
    <property type="entry name" value="Por_Secre_tail"/>
    <property type="match status" value="1"/>
</dbReference>
<sequence length="75" mass="8236">MDICAVQPLCVVFPNADTLILKGDAKVQKVEIYNTAGQLVKVLLDHDRDVSVLSKGVYFLKITTDKGVETTKVTK</sequence>
<accession>K1LML4</accession>